<feature type="compositionally biased region" description="Basic and acidic residues" evidence="1">
    <location>
        <begin position="97"/>
        <end position="108"/>
    </location>
</feature>
<feature type="compositionally biased region" description="Polar residues" evidence="1">
    <location>
        <begin position="55"/>
        <end position="66"/>
    </location>
</feature>
<organism evidence="2 3">
    <name type="scientific">Plakobranchus ocellatus</name>
    <dbReference type="NCBI Taxonomy" id="259542"/>
    <lineage>
        <taxon>Eukaryota</taxon>
        <taxon>Metazoa</taxon>
        <taxon>Spiralia</taxon>
        <taxon>Lophotrochozoa</taxon>
        <taxon>Mollusca</taxon>
        <taxon>Gastropoda</taxon>
        <taxon>Heterobranchia</taxon>
        <taxon>Euthyneura</taxon>
        <taxon>Panpulmonata</taxon>
        <taxon>Sacoglossa</taxon>
        <taxon>Placobranchoidea</taxon>
        <taxon>Plakobranchidae</taxon>
        <taxon>Plakobranchus</taxon>
    </lineage>
</organism>
<feature type="compositionally biased region" description="Low complexity" evidence="1">
    <location>
        <begin position="251"/>
        <end position="262"/>
    </location>
</feature>
<feature type="compositionally biased region" description="Low complexity" evidence="1">
    <location>
        <begin position="294"/>
        <end position="311"/>
    </location>
</feature>
<proteinExistence type="predicted"/>
<evidence type="ECO:0000313" key="2">
    <source>
        <dbReference type="EMBL" id="GFN81744.1"/>
    </source>
</evidence>
<comment type="caution">
    <text evidence="2">The sequence shown here is derived from an EMBL/GenBank/DDBJ whole genome shotgun (WGS) entry which is preliminary data.</text>
</comment>
<dbReference type="AlphaFoldDB" id="A0AAV3YGV4"/>
<protein>
    <submittedName>
        <fullName evidence="2">Uncharacterized protein</fullName>
    </submittedName>
</protein>
<dbReference type="EMBL" id="BLXT01000945">
    <property type="protein sequence ID" value="GFN81744.1"/>
    <property type="molecule type" value="Genomic_DNA"/>
</dbReference>
<dbReference type="Proteomes" id="UP000735302">
    <property type="component" value="Unassembled WGS sequence"/>
</dbReference>
<keyword evidence="3" id="KW-1185">Reference proteome</keyword>
<feature type="compositionally biased region" description="Low complexity" evidence="1">
    <location>
        <begin position="156"/>
        <end position="172"/>
    </location>
</feature>
<gene>
    <name evidence="2" type="ORF">PoB_000825000</name>
</gene>
<reference evidence="2 3" key="1">
    <citation type="journal article" date="2021" name="Elife">
        <title>Chloroplast acquisition without the gene transfer in kleptoplastic sea slugs, Plakobranchus ocellatus.</title>
        <authorList>
            <person name="Maeda T."/>
            <person name="Takahashi S."/>
            <person name="Yoshida T."/>
            <person name="Shimamura S."/>
            <person name="Takaki Y."/>
            <person name="Nagai Y."/>
            <person name="Toyoda A."/>
            <person name="Suzuki Y."/>
            <person name="Arimoto A."/>
            <person name="Ishii H."/>
            <person name="Satoh N."/>
            <person name="Nishiyama T."/>
            <person name="Hasebe M."/>
            <person name="Maruyama T."/>
            <person name="Minagawa J."/>
            <person name="Obokata J."/>
            <person name="Shigenobu S."/>
        </authorList>
    </citation>
    <scope>NUCLEOTIDE SEQUENCE [LARGE SCALE GENOMIC DNA]</scope>
</reference>
<accession>A0AAV3YGV4</accession>
<sequence>MMVGSSKMIVTMKRNKVKTDIIMGDDYDADDDSKPVGPRPVRNGVLNIPVPGENPGNQSRSPQNDECQLIEILKKSAEDALSASSGDTDPSDSGRGGSEDECSHRIDPENSNGRPPHSKGHRSPSNAKVKDQQRQRQQQHQKLHDNARGGSQHPPSTSRQLSSSSNSTANTSGMPSMKSRPISRVLEPSYPRENPRDSLTSDFGSDFSGSRPPSQSRTDSDRSVPPPPAPRPTRDPSLSQMLPFTRPAPISTNHTHSSSPSSRDLHNNHHNPGYPLPSSRALFSRDSPNRLAGPHPNSSGSNNPHINHNNIINSNYNNSLLRSFHGQRGISNRQQQNHVPNLSSVSLERLPRSSPTSSSPASQLPPYYSDRAAGGGGFYPSIPERWDRRASSVMAEEDDRTTTSGSYTINPDDLRQDIDELILQDSVV</sequence>
<evidence type="ECO:0000256" key="1">
    <source>
        <dbReference type="SAM" id="MobiDB-lite"/>
    </source>
</evidence>
<feature type="compositionally biased region" description="Low complexity" evidence="1">
    <location>
        <begin position="347"/>
        <end position="366"/>
    </location>
</feature>
<feature type="compositionally biased region" description="Polar residues" evidence="1">
    <location>
        <begin position="197"/>
        <end position="217"/>
    </location>
</feature>
<evidence type="ECO:0000313" key="3">
    <source>
        <dbReference type="Proteomes" id="UP000735302"/>
    </source>
</evidence>
<feature type="region of interest" description="Disordered" evidence="1">
    <location>
        <begin position="347"/>
        <end position="412"/>
    </location>
</feature>
<name>A0AAV3YGV4_9GAST</name>
<feature type="region of interest" description="Disordered" evidence="1">
    <location>
        <begin position="21"/>
        <end position="311"/>
    </location>
</feature>